<comment type="subcellular location">
    <subcellularLocation>
        <location evidence="1">Cell membrane</location>
        <topology evidence="1">Multi-pass membrane protein</topology>
    </subcellularLocation>
</comment>
<evidence type="ECO:0000256" key="5">
    <source>
        <dbReference type="ARBA" id="ARBA00022989"/>
    </source>
</evidence>
<keyword evidence="6 7" id="KW-0472">Membrane</keyword>
<evidence type="ECO:0000256" key="6">
    <source>
        <dbReference type="ARBA" id="ARBA00023136"/>
    </source>
</evidence>
<evidence type="ECO:0000259" key="8">
    <source>
        <dbReference type="PROSITE" id="PS50850"/>
    </source>
</evidence>
<dbReference type="GeneID" id="98660464"/>
<feature type="transmembrane region" description="Helical" evidence="7">
    <location>
        <begin position="20"/>
        <end position="38"/>
    </location>
</feature>
<dbReference type="InterPro" id="IPR020846">
    <property type="entry name" value="MFS_dom"/>
</dbReference>
<dbReference type="Gene3D" id="1.20.1250.20">
    <property type="entry name" value="MFS general substrate transporter like domains"/>
    <property type="match status" value="2"/>
</dbReference>
<keyword evidence="4 7" id="KW-0812">Transmembrane</keyword>
<name>A0AAW4VRW6_9FIRM</name>
<dbReference type="InterPro" id="IPR011701">
    <property type="entry name" value="MFS"/>
</dbReference>
<dbReference type="PANTHER" id="PTHR23514">
    <property type="entry name" value="BYPASS OF STOP CODON PROTEIN 6"/>
    <property type="match status" value="1"/>
</dbReference>
<feature type="transmembrane region" description="Helical" evidence="7">
    <location>
        <begin position="365"/>
        <end position="387"/>
    </location>
</feature>
<feature type="transmembrane region" description="Helical" evidence="7">
    <location>
        <begin position="170"/>
        <end position="189"/>
    </location>
</feature>
<evidence type="ECO:0000256" key="1">
    <source>
        <dbReference type="ARBA" id="ARBA00004651"/>
    </source>
</evidence>
<evidence type="ECO:0000256" key="2">
    <source>
        <dbReference type="ARBA" id="ARBA00008335"/>
    </source>
</evidence>
<feature type="transmembrane region" description="Helical" evidence="7">
    <location>
        <begin position="281"/>
        <end position="298"/>
    </location>
</feature>
<dbReference type="GO" id="GO:0022857">
    <property type="term" value="F:transmembrane transporter activity"/>
    <property type="evidence" value="ECO:0007669"/>
    <property type="project" value="InterPro"/>
</dbReference>
<dbReference type="PANTHER" id="PTHR23514:SF3">
    <property type="entry name" value="BYPASS OF STOP CODON PROTEIN 6"/>
    <property type="match status" value="1"/>
</dbReference>
<feature type="domain" description="Major facilitator superfamily (MFS) profile" evidence="8">
    <location>
        <begin position="15"/>
        <end position="394"/>
    </location>
</feature>
<comment type="caution">
    <text evidence="9">The sequence shown here is derived from an EMBL/GenBank/DDBJ whole genome shotgun (WGS) entry which is preliminary data.</text>
</comment>
<evidence type="ECO:0000256" key="3">
    <source>
        <dbReference type="ARBA" id="ARBA00022448"/>
    </source>
</evidence>
<keyword evidence="3" id="KW-0813">Transport</keyword>
<evidence type="ECO:0000313" key="10">
    <source>
        <dbReference type="Proteomes" id="UP001298753"/>
    </source>
</evidence>
<organism evidence="9 10">
    <name type="scientific">Agathobaculum butyriciproducens</name>
    <dbReference type="NCBI Taxonomy" id="1628085"/>
    <lineage>
        <taxon>Bacteria</taxon>
        <taxon>Bacillati</taxon>
        <taxon>Bacillota</taxon>
        <taxon>Clostridia</taxon>
        <taxon>Eubacteriales</taxon>
        <taxon>Butyricicoccaceae</taxon>
        <taxon>Agathobaculum</taxon>
    </lineage>
</organism>
<dbReference type="Proteomes" id="UP001298753">
    <property type="component" value="Unassembled WGS sequence"/>
</dbReference>
<feature type="transmembrane region" description="Helical" evidence="7">
    <location>
        <begin position="50"/>
        <end position="74"/>
    </location>
</feature>
<feature type="transmembrane region" description="Helical" evidence="7">
    <location>
        <begin position="143"/>
        <end position="164"/>
    </location>
</feature>
<gene>
    <name evidence="9" type="ORF">LKD22_00635</name>
</gene>
<evidence type="ECO:0000256" key="7">
    <source>
        <dbReference type="SAM" id="Phobius"/>
    </source>
</evidence>
<protein>
    <submittedName>
        <fullName evidence="9">MFS transporter</fullName>
    </submittedName>
</protein>
<proteinExistence type="inferred from homology"/>
<sequence length="402" mass="43243">MKAFLSSLSRSKRYVVAELFFVYFAQGLSSIMLGSVLPDLRAAYALDYQIGGTLLSAQSIGYLGIGLLSGLAAIKWGLKRAYLILYYVFAVGFVMLLTNGSPVWLLAAMFLTGISKGAITDYNNRVMSEYANGSATPLNMMHAAYAFGACVAPLAVLACHKLGGDNGWRLALEISIVLLTASFIFGLFMKMDDDKSTKTEQKSATDYSFFREKLFWLCTALCFFYEAVEASMMGWLTSFYIDSGVLAADAAQIITSLLWVSLLIGRFSCSVIAAKFRPWQMITVMCFGVAAFLVLLVTGTTLPILTVATIGLGLCMSGMYGTTVANAGDLFSRYPASMGIYVTLNGFGAAMAPAAIGIAANRAGIRWGFATLLIAGVLLVVSAVLNARYFKGRQHSKAVSRA</sequence>
<dbReference type="AlphaFoldDB" id="A0AAW4VRW6"/>
<feature type="transmembrane region" description="Helical" evidence="7">
    <location>
        <begin position="253"/>
        <end position="274"/>
    </location>
</feature>
<dbReference type="EMBL" id="JAJEPX010000001">
    <property type="protein sequence ID" value="MCC2175647.1"/>
    <property type="molecule type" value="Genomic_DNA"/>
</dbReference>
<feature type="transmembrane region" description="Helical" evidence="7">
    <location>
        <begin position="339"/>
        <end position="359"/>
    </location>
</feature>
<evidence type="ECO:0000313" key="9">
    <source>
        <dbReference type="EMBL" id="MCC2175647.1"/>
    </source>
</evidence>
<accession>A0AAW4VRW6</accession>
<dbReference type="SUPFAM" id="SSF103473">
    <property type="entry name" value="MFS general substrate transporter"/>
    <property type="match status" value="1"/>
</dbReference>
<dbReference type="PROSITE" id="PS50850">
    <property type="entry name" value="MFS"/>
    <property type="match status" value="1"/>
</dbReference>
<dbReference type="Pfam" id="PF07690">
    <property type="entry name" value="MFS_1"/>
    <property type="match status" value="1"/>
</dbReference>
<dbReference type="InterPro" id="IPR051788">
    <property type="entry name" value="MFS_Transporter"/>
</dbReference>
<feature type="transmembrane region" description="Helical" evidence="7">
    <location>
        <begin position="214"/>
        <end position="241"/>
    </location>
</feature>
<dbReference type="RefSeq" id="WP_227599922.1">
    <property type="nucleotide sequence ID" value="NZ_JAJEPX010000001.1"/>
</dbReference>
<feature type="transmembrane region" description="Helical" evidence="7">
    <location>
        <begin position="304"/>
        <end position="327"/>
    </location>
</feature>
<evidence type="ECO:0000256" key="4">
    <source>
        <dbReference type="ARBA" id="ARBA00022692"/>
    </source>
</evidence>
<dbReference type="GO" id="GO:0005886">
    <property type="term" value="C:plasma membrane"/>
    <property type="evidence" value="ECO:0007669"/>
    <property type="project" value="UniProtKB-SubCell"/>
</dbReference>
<feature type="transmembrane region" description="Helical" evidence="7">
    <location>
        <begin position="81"/>
        <end position="97"/>
    </location>
</feature>
<comment type="similarity">
    <text evidence="2">Belongs to the major facilitator superfamily.</text>
</comment>
<dbReference type="InterPro" id="IPR036259">
    <property type="entry name" value="MFS_trans_sf"/>
</dbReference>
<keyword evidence="10" id="KW-1185">Reference proteome</keyword>
<keyword evidence="5 7" id="KW-1133">Transmembrane helix</keyword>
<reference evidence="9 10" key="1">
    <citation type="submission" date="2021-10" db="EMBL/GenBank/DDBJ databases">
        <title>Anaerobic single-cell dispensing facilitates the cultivation of human gut bacteria.</title>
        <authorList>
            <person name="Afrizal A."/>
        </authorList>
    </citation>
    <scope>NUCLEOTIDE SEQUENCE [LARGE SCALE GENOMIC DNA]</scope>
    <source>
        <strain evidence="9 10">CLA-AA-H270</strain>
    </source>
</reference>